<dbReference type="EMBL" id="BGZK01000979">
    <property type="protein sequence ID" value="GBP67281.1"/>
    <property type="molecule type" value="Genomic_DNA"/>
</dbReference>
<dbReference type="AlphaFoldDB" id="A0A4C1XTR4"/>
<protein>
    <submittedName>
        <fullName evidence="2">Uncharacterized protein</fullName>
    </submittedName>
</protein>
<evidence type="ECO:0000313" key="3">
    <source>
        <dbReference type="Proteomes" id="UP000299102"/>
    </source>
</evidence>
<dbReference type="Proteomes" id="UP000299102">
    <property type="component" value="Unassembled WGS sequence"/>
</dbReference>
<evidence type="ECO:0000256" key="1">
    <source>
        <dbReference type="SAM" id="MobiDB-lite"/>
    </source>
</evidence>
<feature type="region of interest" description="Disordered" evidence="1">
    <location>
        <begin position="24"/>
        <end position="51"/>
    </location>
</feature>
<sequence>MAESECSARPARDSRARALQRALLKAGKTSDRHSTRAPDGTPHARRHDFHNFRLSNVSDELSARRRGAFAPSA</sequence>
<reference evidence="2 3" key="1">
    <citation type="journal article" date="2019" name="Commun. Biol.">
        <title>The bagworm genome reveals a unique fibroin gene that provides high tensile strength.</title>
        <authorList>
            <person name="Kono N."/>
            <person name="Nakamura H."/>
            <person name="Ohtoshi R."/>
            <person name="Tomita M."/>
            <person name="Numata K."/>
            <person name="Arakawa K."/>
        </authorList>
    </citation>
    <scope>NUCLEOTIDE SEQUENCE [LARGE SCALE GENOMIC DNA]</scope>
</reference>
<keyword evidence="3" id="KW-1185">Reference proteome</keyword>
<accession>A0A4C1XTR4</accession>
<organism evidence="2 3">
    <name type="scientific">Eumeta variegata</name>
    <name type="common">Bagworm moth</name>
    <name type="synonym">Eumeta japonica</name>
    <dbReference type="NCBI Taxonomy" id="151549"/>
    <lineage>
        <taxon>Eukaryota</taxon>
        <taxon>Metazoa</taxon>
        <taxon>Ecdysozoa</taxon>
        <taxon>Arthropoda</taxon>
        <taxon>Hexapoda</taxon>
        <taxon>Insecta</taxon>
        <taxon>Pterygota</taxon>
        <taxon>Neoptera</taxon>
        <taxon>Endopterygota</taxon>
        <taxon>Lepidoptera</taxon>
        <taxon>Glossata</taxon>
        <taxon>Ditrysia</taxon>
        <taxon>Tineoidea</taxon>
        <taxon>Psychidae</taxon>
        <taxon>Oiketicinae</taxon>
        <taxon>Eumeta</taxon>
    </lineage>
</organism>
<name>A0A4C1XTR4_EUMVA</name>
<comment type="caution">
    <text evidence="2">The sequence shown here is derived from an EMBL/GenBank/DDBJ whole genome shotgun (WGS) entry which is preliminary data.</text>
</comment>
<gene>
    <name evidence="2" type="ORF">EVAR_43792_1</name>
</gene>
<proteinExistence type="predicted"/>
<evidence type="ECO:0000313" key="2">
    <source>
        <dbReference type="EMBL" id="GBP67281.1"/>
    </source>
</evidence>